<dbReference type="Proteomes" id="UP001596443">
    <property type="component" value="Unassembled WGS sequence"/>
</dbReference>
<feature type="compositionally biased region" description="Low complexity" evidence="1">
    <location>
        <begin position="74"/>
        <end position="85"/>
    </location>
</feature>
<dbReference type="AlphaFoldDB" id="A0ABD5TAD3"/>
<dbReference type="EMBL" id="JBHSWX010000001">
    <property type="protein sequence ID" value="MFC6784423.1"/>
    <property type="molecule type" value="Genomic_DNA"/>
</dbReference>
<feature type="region of interest" description="Disordered" evidence="1">
    <location>
        <begin position="72"/>
        <end position="103"/>
    </location>
</feature>
<keyword evidence="3" id="KW-1185">Reference proteome</keyword>
<proteinExistence type="predicted"/>
<protein>
    <submittedName>
        <fullName evidence="2">Uncharacterized protein</fullName>
    </submittedName>
</protein>
<evidence type="ECO:0000313" key="2">
    <source>
        <dbReference type="EMBL" id="MFC6784423.1"/>
    </source>
</evidence>
<dbReference type="RefSeq" id="WP_390214249.1">
    <property type="nucleotide sequence ID" value="NZ_JBHSWX010000001.1"/>
</dbReference>
<organism evidence="2 3">
    <name type="scientific">Halobaculum halobium</name>
    <dbReference type="NCBI Taxonomy" id="3032281"/>
    <lineage>
        <taxon>Archaea</taxon>
        <taxon>Methanobacteriati</taxon>
        <taxon>Methanobacteriota</taxon>
        <taxon>Stenosarchaea group</taxon>
        <taxon>Halobacteria</taxon>
        <taxon>Halobacteriales</taxon>
        <taxon>Haloferacaceae</taxon>
        <taxon>Halobaculum</taxon>
    </lineage>
</organism>
<reference evidence="2 3" key="1">
    <citation type="journal article" date="2019" name="Int. J. Syst. Evol. Microbiol.">
        <title>The Global Catalogue of Microorganisms (GCM) 10K type strain sequencing project: providing services to taxonomists for standard genome sequencing and annotation.</title>
        <authorList>
            <consortium name="The Broad Institute Genomics Platform"/>
            <consortium name="The Broad Institute Genome Sequencing Center for Infectious Disease"/>
            <person name="Wu L."/>
            <person name="Ma J."/>
        </authorList>
    </citation>
    <scope>NUCLEOTIDE SEQUENCE [LARGE SCALE GENOMIC DNA]</scope>
    <source>
        <strain evidence="2 3">SYNS20</strain>
    </source>
</reference>
<evidence type="ECO:0000256" key="1">
    <source>
        <dbReference type="SAM" id="MobiDB-lite"/>
    </source>
</evidence>
<feature type="region of interest" description="Disordered" evidence="1">
    <location>
        <begin position="1"/>
        <end position="25"/>
    </location>
</feature>
<gene>
    <name evidence="2" type="ORF">ACFQFD_00020</name>
</gene>
<evidence type="ECO:0000313" key="3">
    <source>
        <dbReference type="Proteomes" id="UP001596443"/>
    </source>
</evidence>
<sequence>MTSVNLTPITKEEQPTSHVTVGKSKVGSRAEIARVRHAGREAFFRVDTEEDGFASTIKNKVYLNSNVATLFGGSTEPTTSTWTPTCRSGASEPASARPSTPRE</sequence>
<accession>A0ABD5TAD3</accession>
<name>A0ABD5TAD3_9EURY</name>
<comment type="caution">
    <text evidence="2">The sequence shown here is derived from an EMBL/GenBank/DDBJ whole genome shotgun (WGS) entry which is preliminary data.</text>
</comment>